<dbReference type="InterPro" id="IPR011706">
    <property type="entry name" value="Cu-oxidase_C"/>
</dbReference>
<evidence type="ECO:0000256" key="1">
    <source>
        <dbReference type="ARBA" id="ARBA00022723"/>
    </source>
</evidence>
<reference evidence="5" key="1">
    <citation type="submission" date="2020-11" db="EMBL/GenBank/DDBJ databases">
        <authorList>
            <person name="Tran Van P."/>
        </authorList>
    </citation>
    <scope>NUCLEOTIDE SEQUENCE</scope>
</reference>
<sequence>MGFDKSLVVRGAKAIGRRALQTGSHILSDIATKELGQNLMKGDGKPVTADNKIGCVNILVHSLFSQITISPNETPITTSIDNYACMAYLETLINYGRDASETHLVNGMFRYLVTNGKLDASAENKGFTTRLDLLKHPIDLVGPLHTDAIAADVFGHYCWLFAIVKAAGWSLRRLTGLLSVTNLCQNDLLVITLFKRHFGSCQSERVDAVLRADQANSSYWMRATTAEDCGSPSLKGAAVVQYVGAEITQLQPLGEEDEQNSVDGDETKGVLFQNTVDKNCQSTNNQVVCLDQLKAAEKIPQYLSSPVVDTKLYLSYGFKLISSNNIHSLSSSAEVSFHANKNSWITETVDVACYRTASGVLVPHINNVTFTYPPYPLISQKDEVSPDLLCNKDTVKPSCHSADSDEVCECVHVIDIPLGDTVELVLVHQGAATDGHVFHLHGYTFHVVGAAQMDKRLSLDTVKELDGRGALLKRNLVDPLIKDTIALPDRGVAVIRFKADNPGYWLLHEERVSYWMNGLNVILHVGRQRDLPPFPNDFPTCGSWVGPELFLI</sequence>
<dbReference type="GO" id="GO:0005886">
    <property type="term" value="C:plasma membrane"/>
    <property type="evidence" value="ECO:0007669"/>
    <property type="project" value="TreeGrafter"/>
</dbReference>
<dbReference type="Gene3D" id="2.60.40.420">
    <property type="entry name" value="Cupredoxins - blue copper proteins"/>
    <property type="match status" value="2"/>
</dbReference>
<keyword evidence="2" id="KW-0560">Oxidoreductase</keyword>
<dbReference type="InterPro" id="IPR008972">
    <property type="entry name" value="Cupredoxin"/>
</dbReference>
<organism evidence="5">
    <name type="scientific">Timema shepardi</name>
    <name type="common">Walking stick</name>
    <dbReference type="NCBI Taxonomy" id="629360"/>
    <lineage>
        <taxon>Eukaryota</taxon>
        <taxon>Metazoa</taxon>
        <taxon>Ecdysozoa</taxon>
        <taxon>Arthropoda</taxon>
        <taxon>Hexapoda</taxon>
        <taxon>Insecta</taxon>
        <taxon>Pterygota</taxon>
        <taxon>Neoptera</taxon>
        <taxon>Polyneoptera</taxon>
        <taxon>Phasmatodea</taxon>
        <taxon>Timematodea</taxon>
        <taxon>Timematoidea</taxon>
        <taxon>Timematidae</taxon>
        <taxon>Timema</taxon>
    </lineage>
</organism>
<dbReference type="Pfam" id="PF07731">
    <property type="entry name" value="Cu-oxidase_2"/>
    <property type="match status" value="1"/>
</dbReference>
<dbReference type="GO" id="GO:0006826">
    <property type="term" value="P:iron ion transport"/>
    <property type="evidence" value="ECO:0007669"/>
    <property type="project" value="TreeGrafter"/>
</dbReference>
<keyword evidence="3" id="KW-0186">Copper</keyword>
<dbReference type="SUPFAM" id="SSF49503">
    <property type="entry name" value="Cupredoxins"/>
    <property type="match status" value="1"/>
</dbReference>
<dbReference type="AlphaFoldDB" id="A0A7R9FY90"/>
<evidence type="ECO:0000256" key="3">
    <source>
        <dbReference type="ARBA" id="ARBA00023008"/>
    </source>
</evidence>
<dbReference type="EMBL" id="OC000971">
    <property type="protein sequence ID" value="CAD7258803.1"/>
    <property type="molecule type" value="Genomic_DNA"/>
</dbReference>
<feature type="domain" description="Plastocyanin-like" evidence="4">
    <location>
        <begin position="401"/>
        <end position="522"/>
    </location>
</feature>
<accession>A0A7R9FY90</accession>
<dbReference type="PANTHER" id="PTHR11709:SF394">
    <property type="entry name" value="FI03373P-RELATED"/>
    <property type="match status" value="1"/>
</dbReference>
<protein>
    <recommendedName>
        <fullName evidence="4">Plastocyanin-like domain-containing protein</fullName>
    </recommendedName>
</protein>
<proteinExistence type="predicted"/>
<dbReference type="GO" id="GO:0016491">
    <property type="term" value="F:oxidoreductase activity"/>
    <property type="evidence" value="ECO:0007669"/>
    <property type="project" value="UniProtKB-KW"/>
</dbReference>
<evidence type="ECO:0000256" key="2">
    <source>
        <dbReference type="ARBA" id="ARBA00023002"/>
    </source>
</evidence>
<dbReference type="InterPro" id="IPR045087">
    <property type="entry name" value="Cu-oxidase_fam"/>
</dbReference>
<dbReference type="PANTHER" id="PTHR11709">
    <property type="entry name" value="MULTI-COPPER OXIDASE"/>
    <property type="match status" value="1"/>
</dbReference>
<evidence type="ECO:0000313" key="5">
    <source>
        <dbReference type="EMBL" id="CAD7258803.1"/>
    </source>
</evidence>
<dbReference type="CDD" id="cd13905">
    <property type="entry name" value="CuRO_3_tcLLC2_insect_like"/>
    <property type="match status" value="1"/>
</dbReference>
<gene>
    <name evidence="5" type="ORF">TSIB3V08_LOCUS3024</name>
</gene>
<keyword evidence="1" id="KW-0479">Metal-binding</keyword>
<dbReference type="GO" id="GO:0005507">
    <property type="term" value="F:copper ion binding"/>
    <property type="evidence" value="ECO:0007669"/>
    <property type="project" value="InterPro"/>
</dbReference>
<evidence type="ECO:0000259" key="4">
    <source>
        <dbReference type="Pfam" id="PF07731"/>
    </source>
</evidence>
<name>A0A7R9FY90_TIMSH</name>